<dbReference type="Pfam" id="PF06197">
    <property type="entry name" value="DUF998"/>
    <property type="match status" value="1"/>
</dbReference>
<accession>A0A928KQ56</accession>
<keyword evidence="1" id="KW-0472">Membrane</keyword>
<dbReference type="Proteomes" id="UP000754750">
    <property type="component" value="Unassembled WGS sequence"/>
</dbReference>
<name>A0A928KQ56_9FIRM</name>
<dbReference type="EMBL" id="SVNY01000002">
    <property type="protein sequence ID" value="MBE6832717.1"/>
    <property type="molecule type" value="Genomic_DNA"/>
</dbReference>
<evidence type="ECO:0000313" key="2">
    <source>
        <dbReference type="EMBL" id="MBE6832717.1"/>
    </source>
</evidence>
<dbReference type="InterPro" id="IPR009339">
    <property type="entry name" value="DUF998"/>
</dbReference>
<feature type="transmembrane region" description="Helical" evidence="1">
    <location>
        <begin position="184"/>
        <end position="201"/>
    </location>
</feature>
<organism evidence="2 3">
    <name type="scientific">Faecalispora sporosphaeroides</name>
    <dbReference type="NCBI Taxonomy" id="1549"/>
    <lineage>
        <taxon>Bacteria</taxon>
        <taxon>Bacillati</taxon>
        <taxon>Bacillota</taxon>
        <taxon>Clostridia</taxon>
        <taxon>Eubacteriales</taxon>
        <taxon>Oscillospiraceae</taxon>
        <taxon>Faecalispora</taxon>
    </lineage>
</organism>
<proteinExistence type="predicted"/>
<protein>
    <submittedName>
        <fullName evidence="2">DUF998 domain-containing protein</fullName>
    </submittedName>
</protein>
<reference evidence="2" key="1">
    <citation type="submission" date="2019-04" db="EMBL/GenBank/DDBJ databases">
        <title>Evolution of Biomass-Degrading Anaerobic Consortia Revealed by Metagenomics.</title>
        <authorList>
            <person name="Peng X."/>
        </authorList>
    </citation>
    <scope>NUCLEOTIDE SEQUENCE</scope>
    <source>
        <strain evidence="2">SIG551</strain>
    </source>
</reference>
<feature type="transmembrane region" description="Helical" evidence="1">
    <location>
        <begin position="7"/>
        <end position="32"/>
    </location>
</feature>
<comment type="caution">
    <text evidence="2">The sequence shown here is derived from an EMBL/GenBank/DDBJ whole genome shotgun (WGS) entry which is preliminary data.</text>
</comment>
<evidence type="ECO:0000313" key="3">
    <source>
        <dbReference type="Proteomes" id="UP000754750"/>
    </source>
</evidence>
<feature type="transmembrane region" description="Helical" evidence="1">
    <location>
        <begin position="118"/>
        <end position="141"/>
    </location>
</feature>
<sequence>MGLQKRFLSLGMVGVLSFLLSDVLGCFLVQGYHPVTSYISVLSADGTPYSGVMRTFIMIYQICFLLFSITLCVKSFKEYCPCTRVGSILLFGIACLSFFTLGVFPMTVESAINPQNMIHLILAVSIITLPILALFLLSFGFQKDRRSMLSRSAFLAGILILLFDLLHLAAIQNGWNILGLLQRLSVYSFHAFTFFLSWLYARKTRRAVR</sequence>
<dbReference type="AlphaFoldDB" id="A0A928KQ56"/>
<feature type="transmembrane region" description="Helical" evidence="1">
    <location>
        <begin position="153"/>
        <end position="172"/>
    </location>
</feature>
<dbReference type="RefSeq" id="WP_020073351.1">
    <property type="nucleotide sequence ID" value="NZ_JBKWRC010000001.1"/>
</dbReference>
<gene>
    <name evidence="2" type="ORF">E7512_03915</name>
</gene>
<keyword evidence="1" id="KW-0812">Transmembrane</keyword>
<feature type="transmembrane region" description="Helical" evidence="1">
    <location>
        <begin position="85"/>
        <end position="106"/>
    </location>
</feature>
<keyword evidence="1" id="KW-1133">Transmembrane helix</keyword>
<evidence type="ECO:0000256" key="1">
    <source>
        <dbReference type="SAM" id="Phobius"/>
    </source>
</evidence>
<feature type="transmembrane region" description="Helical" evidence="1">
    <location>
        <begin position="52"/>
        <end position="73"/>
    </location>
</feature>